<protein>
    <recommendedName>
        <fullName evidence="8">Alpha-mannosidase</fullName>
        <ecNumber evidence="3">3.2.1.24</ecNumber>
    </recommendedName>
</protein>
<evidence type="ECO:0000256" key="6">
    <source>
        <dbReference type="ARBA" id="ARBA00023295"/>
    </source>
</evidence>
<dbReference type="Gene3D" id="2.60.40.2220">
    <property type="match status" value="1"/>
</dbReference>
<dbReference type="Gene3D" id="2.70.98.30">
    <property type="entry name" value="Golgi alpha-mannosidase II, domain 4"/>
    <property type="match status" value="1"/>
</dbReference>
<accession>A0A4T0X6R7</accession>
<comment type="similarity">
    <text evidence="2">Belongs to the glycosyl hydrolase 38 family.</text>
</comment>
<dbReference type="Pfam" id="PF17677">
    <property type="entry name" value="Glyco_hydro38C2"/>
    <property type="match status" value="1"/>
</dbReference>
<keyword evidence="4" id="KW-0479">Metal-binding</keyword>
<evidence type="ECO:0000256" key="7">
    <source>
        <dbReference type="ARBA" id="ARBA00054985"/>
    </source>
</evidence>
<dbReference type="Pfam" id="PF22907">
    <property type="entry name" value="Ams1-like_1st"/>
    <property type="match status" value="1"/>
</dbReference>
<evidence type="ECO:0000256" key="5">
    <source>
        <dbReference type="ARBA" id="ARBA00022801"/>
    </source>
</evidence>
<comment type="function">
    <text evidence="7">Degrades free oligosaccharides in the vacuole.</text>
</comment>
<gene>
    <name evidence="10" type="ORF">CANINC_000169</name>
</gene>
<dbReference type="InterPro" id="IPR041147">
    <property type="entry name" value="GH38_C"/>
</dbReference>
<dbReference type="GO" id="GO:0006013">
    <property type="term" value="P:mannose metabolic process"/>
    <property type="evidence" value="ECO:0007669"/>
    <property type="project" value="InterPro"/>
</dbReference>
<comment type="catalytic activity">
    <reaction evidence="1">
        <text>Hydrolysis of terminal, non-reducing alpha-D-mannose residues in alpha-D-mannosides.</text>
        <dbReference type="EC" id="3.2.1.24"/>
    </reaction>
</comment>
<dbReference type="Proteomes" id="UP000307173">
    <property type="component" value="Unassembled WGS sequence"/>
</dbReference>
<dbReference type="InterPro" id="IPR015341">
    <property type="entry name" value="Glyco_hydro_38_cen"/>
</dbReference>
<dbReference type="STRING" id="52247.A0A4T0X6R7"/>
<keyword evidence="5" id="KW-0378">Hydrolase</keyword>
<dbReference type="Pfam" id="PF01074">
    <property type="entry name" value="Glyco_hydro_38N"/>
    <property type="match status" value="1"/>
</dbReference>
<dbReference type="InterPro" id="IPR028995">
    <property type="entry name" value="Glyco_hydro_57/38_cen_sf"/>
</dbReference>
<dbReference type="InterPro" id="IPR011330">
    <property type="entry name" value="Glyco_hydro/deAcase_b/a-brl"/>
</dbReference>
<dbReference type="FunFam" id="3.20.110.10:FF:000002">
    <property type="entry name" value="alpha-mannosidase 2C1 isoform X1"/>
    <property type="match status" value="1"/>
</dbReference>
<dbReference type="SUPFAM" id="SSF88713">
    <property type="entry name" value="Glycoside hydrolase/deacetylase"/>
    <property type="match status" value="1"/>
</dbReference>
<dbReference type="AlphaFoldDB" id="A0A4T0X6R7"/>
<dbReference type="GO" id="GO:0000329">
    <property type="term" value="C:fungal-type vacuole membrane"/>
    <property type="evidence" value="ECO:0007669"/>
    <property type="project" value="TreeGrafter"/>
</dbReference>
<comment type="caution">
    <text evidence="10">The sequence shown here is derived from an EMBL/GenBank/DDBJ whole genome shotgun (WGS) entry which is preliminary data.</text>
</comment>
<dbReference type="InterPro" id="IPR027291">
    <property type="entry name" value="Glyco_hydro_38_N_sf"/>
</dbReference>
<dbReference type="InterPro" id="IPR011682">
    <property type="entry name" value="Glyco_hydro_38_C"/>
</dbReference>
<dbReference type="SMART" id="SM00872">
    <property type="entry name" value="Alpha-mann_mid"/>
    <property type="match status" value="1"/>
</dbReference>
<dbReference type="InterPro" id="IPR054723">
    <property type="entry name" value="Ams1-like_N"/>
</dbReference>
<dbReference type="InterPro" id="IPR011013">
    <property type="entry name" value="Gal_mutarotase_sf_dom"/>
</dbReference>
<dbReference type="InterPro" id="IPR037094">
    <property type="entry name" value="Glyco_hydro_38_cen_sf"/>
</dbReference>
<reference evidence="10 11" key="1">
    <citation type="journal article" date="2019" name="Front. Genet.">
        <title>Whole-Genome Sequencing of the Opportunistic Yeast Pathogen Candida inconspicua Uncovers Its Hybrid Origin.</title>
        <authorList>
            <person name="Mixao V."/>
            <person name="Hansen A.P."/>
            <person name="Saus E."/>
            <person name="Boekhout T."/>
            <person name="Lass-Florl C."/>
            <person name="Gabaldon T."/>
        </authorList>
    </citation>
    <scope>NUCLEOTIDE SEQUENCE [LARGE SCALE GENOMIC DNA]</scope>
    <source>
        <strain evidence="10 11">CBS 180</strain>
    </source>
</reference>
<dbReference type="GO" id="GO:0030246">
    <property type="term" value="F:carbohydrate binding"/>
    <property type="evidence" value="ECO:0007669"/>
    <property type="project" value="InterPro"/>
</dbReference>
<name>A0A4T0X6R7_9ASCO</name>
<dbReference type="Gene3D" id="3.20.110.10">
    <property type="entry name" value="Glycoside hydrolase 38, N terminal domain"/>
    <property type="match status" value="1"/>
</dbReference>
<proteinExistence type="inferred from homology"/>
<dbReference type="Gene3D" id="1.20.1270.50">
    <property type="entry name" value="Glycoside hydrolase family 38, central domain"/>
    <property type="match status" value="1"/>
</dbReference>
<organism evidence="10 11">
    <name type="scientific">Pichia inconspicua</name>
    <dbReference type="NCBI Taxonomy" id="52247"/>
    <lineage>
        <taxon>Eukaryota</taxon>
        <taxon>Fungi</taxon>
        <taxon>Dikarya</taxon>
        <taxon>Ascomycota</taxon>
        <taxon>Saccharomycotina</taxon>
        <taxon>Pichiomycetes</taxon>
        <taxon>Pichiales</taxon>
        <taxon>Pichiaceae</taxon>
        <taxon>Pichia</taxon>
    </lineage>
</organism>
<dbReference type="InterPro" id="IPR000602">
    <property type="entry name" value="Glyco_hydro_38_N"/>
</dbReference>
<evidence type="ECO:0000256" key="8">
    <source>
        <dbReference type="ARBA" id="ARBA00071615"/>
    </source>
</evidence>
<evidence type="ECO:0000313" key="11">
    <source>
        <dbReference type="Proteomes" id="UP000307173"/>
    </source>
</evidence>
<dbReference type="GO" id="GO:0046872">
    <property type="term" value="F:metal ion binding"/>
    <property type="evidence" value="ECO:0007669"/>
    <property type="project" value="UniProtKB-KW"/>
</dbReference>
<dbReference type="SUPFAM" id="SSF74650">
    <property type="entry name" value="Galactose mutarotase-like"/>
    <property type="match status" value="1"/>
</dbReference>
<dbReference type="PANTHER" id="PTHR46017:SF1">
    <property type="entry name" value="ALPHA-MANNOSIDASE 2C1"/>
    <property type="match status" value="1"/>
</dbReference>
<evidence type="ECO:0000256" key="2">
    <source>
        <dbReference type="ARBA" id="ARBA00009792"/>
    </source>
</evidence>
<keyword evidence="11" id="KW-1185">Reference proteome</keyword>
<dbReference type="SUPFAM" id="SSF88688">
    <property type="entry name" value="Families 57/38 glycoside transferase middle domain"/>
    <property type="match status" value="1"/>
</dbReference>
<feature type="domain" description="Glycoside hydrolase family 38 central" evidence="9">
    <location>
        <begin position="577"/>
        <end position="657"/>
    </location>
</feature>
<evidence type="ECO:0000256" key="3">
    <source>
        <dbReference type="ARBA" id="ARBA00012752"/>
    </source>
</evidence>
<dbReference type="FunFam" id="1.20.1270.50:FF:000004">
    <property type="entry name" value="alpha-mannosidase 2C1 isoform X1"/>
    <property type="match status" value="1"/>
</dbReference>
<dbReference type="GO" id="GO:0009313">
    <property type="term" value="P:oligosaccharide catabolic process"/>
    <property type="evidence" value="ECO:0007669"/>
    <property type="project" value="TreeGrafter"/>
</dbReference>
<dbReference type="EMBL" id="SELW01000039">
    <property type="protein sequence ID" value="TID31226.1"/>
    <property type="molecule type" value="Genomic_DNA"/>
</dbReference>
<evidence type="ECO:0000256" key="1">
    <source>
        <dbReference type="ARBA" id="ARBA00000365"/>
    </source>
</evidence>
<dbReference type="Pfam" id="PF09261">
    <property type="entry name" value="Alpha-mann_mid"/>
    <property type="match status" value="1"/>
</dbReference>
<evidence type="ECO:0000256" key="4">
    <source>
        <dbReference type="ARBA" id="ARBA00022723"/>
    </source>
</evidence>
<dbReference type="OrthoDB" id="10261055at2759"/>
<evidence type="ECO:0000313" key="10">
    <source>
        <dbReference type="EMBL" id="TID31226.1"/>
    </source>
</evidence>
<dbReference type="GO" id="GO:0004559">
    <property type="term" value="F:alpha-mannosidase activity"/>
    <property type="evidence" value="ECO:0007669"/>
    <property type="project" value="UniProtKB-EC"/>
</dbReference>
<dbReference type="EC" id="3.2.1.24" evidence="3"/>
<dbReference type="PANTHER" id="PTHR46017">
    <property type="entry name" value="ALPHA-MANNOSIDASE 2C1"/>
    <property type="match status" value="1"/>
</dbReference>
<evidence type="ECO:0000259" key="9">
    <source>
        <dbReference type="SMART" id="SM00872"/>
    </source>
</evidence>
<keyword evidence="6" id="KW-0326">Glycosidase</keyword>
<dbReference type="Pfam" id="PF07748">
    <property type="entry name" value="Glyco_hydro_38C"/>
    <property type="match status" value="1"/>
</dbReference>
<sequence length="1127" mass="128863">MYHSHTSNAFDGESYPQLRPQPTFKAVDSIYENRLRQFIDTDGQYKDLNLPKLYNRHRVCLSNVEKPENTDNEGIWLQKWSAPGLTKPLFKDVIPDKLKEFEFCKPGKPIIMSPKWSSHWFQVHIKISKDWYNDIKTEKHKREVFTFLWDAGCEAMVFDLKGCPLQGLTGDGERTECEIPIDWFASNKSNTHYETTFYIECGCNSMFGSGGDTYGVRICEIVQYNYQAKALYYDFLVLSDAARENAAPQKHKAREICNRIMDVFDPNDVSSIDKGRKIATEFLGSNVDSSAVFKEKKLNKFNAVYAIGNCHIDTAWLWDFATSKTKIARSWSTQLRLIEKYPEYVFVASAAQHFKWLIQYYPDLYKKVKKAVTDGRFIPLGGSWVENDTNLPSGEGLVRQFLIGQRYFQHLFGRKSDIFWLPDSFGYSSQIPQICRLCEIPKFLTQKLSWNNINVFPNNSFNWVGIDCSQVMVHMPPDNTYTADANFGDVKRSVLNHHNLYDDQKGMLLYGKGDGGGGPTPAMVEKLRRCRGFADTAGGEFPQVEMGPTVNDFYNELSKDTDNGKKLPSWRGELYLEYHRGTYTTQAKVKNYMRTVELSMHNVEYFATFASVLNKKYKYPLAKIESLWEKICLCQFHDVLPGSCINKVYGEDVWPMLDKVVKQESKLLDEALKVFGVSTKKDDKHKHLVKMSSLPWKKSSISSISYLPNYLLSVSQKISDDKYLIKFHGSTLLKPMMSKIKYPSTISELENGLFELQNSKLKALINKDGIVVKLFDLVNNKQLINNDEMIGGNQYVMFSDTPLNFPAWDTELYSLNKFKYVSKATKCSIKMKGPLLSALEVVHELSPTSKITTLISLEGLNHLDEISAIKFKCSVSWNENYQFLKVQFPVNISNDFASYETQFGITKRPTHFNTSWDVAKFECCMHKFVDFSDYNYGVSILNNNKYGGSVHGNVITLSLLRSPKYPDEKADIGDHYFEYAILPHSGPLGVSTVHAGWEFNERAPSELYVTSEMKDELSKLEDIVSVSGDEGIILSNIKRGEDDFDVDYTNGLMTNLPKKFVGSQTIVLRVYESLGGISEGYIKLGLPIKKVHKTNLLEEEKEELKVNSNGFRFKLRAFEIATFKVVL</sequence>
<dbReference type="FunFam" id="2.70.98.30:FF:000001">
    <property type="entry name" value="alpha-mannosidase 2C1 isoform X2"/>
    <property type="match status" value="1"/>
</dbReference>